<evidence type="ECO:0000313" key="3">
    <source>
        <dbReference type="Proteomes" id="UP000249688"/>
    </source>
</evidence>
<dbReference type="InterPro" id="IPR000780">
    <property type="entry name" value="CheR_MeTrfase"/>
</dbReference>
<dbReference type="SUPFAM" id="SSF53335">
    <property type="entry name" value="S-adenosyl-L-methionine-dependent methyltransferases"/>
    <property type="match status" value="1"/>
</dbReference>
<dbReference type="EMBL" id="QKYU01000007">
    <property type="protein sequence ID" value="PZW46988.1"/>
    <property type="molecule type" value="Genomic_DNA"/>
</dbReference>
<keyword evidence="2" id="KW-0808">Transferase</keyword>
<feature type="domain" description="CheR-type methyltransferase" evidence="1">
    <location>
        <begin position="63"/>
        <end position="248"/>
    </location>
</feature>
<name>A0A2W7INP5_9PROT</name>
<dbReference type="Gene3D" id="3.40.50.150">
    <property type="entry name" value="Vaccinia Virus protein VP39"/>
    <property type="match status" value="1"/>
</dbReference>
<dbReference type="AlphaFoldDB" id="A0A2W7INP5"/>
<dbReference type="InterPro" id="IPR029063">
    <property type="entry name" value="SAM-dependent_MTases_sf"/>
</dbReference>
<gene>
    <name evidence="2" type="ORF">C8P66_10725</name>
</gene>
<proteinExistence type="predicted"/>
<dbReference type="Pfam" id="PF01739">
    <property type="entry name" value="CheR"/>
    <property type="match status" value="1"/>
</dbReference>
<dbReference type="PRINTS" id="PR00996">
    <property type="entry name" value="CHERMTFRASE"/>
</dbReference>
<dbReference type="Proteomes" id="UP000249688">
    <property type="component" value="Unassembled WGS sequence"/>
</dbReference>
<dbReference type="GO" id="GO:0008757">
    <property type="term" value="F:S-adenosylmethionine-dependent methyltransferase activity"/>
    <property type="evidence" value="ECO:0007669"/>
    <property type="project" value="InterPro"/>
</dbReference>
<dbReference type="InterPro" id="IPR050903">
    <property type="entry name" value="Bact_Chemotaxis_MeTrfase"/>
</dbReference>
<dbReference type="PANTHER" id="PTHR24422">
    <property type="entry name" value="CHEMOTAXIS PROTEIN METHYLTRANSFERASE"/>
    <property type="match status" value="1"/>
</dbReference>
<evidence type="ECO:0000259" key="1">
    <source>
        <dbReference type="PROSITE" id="PS50123"/>
    </source>
</evidence>
<keyword evidence="2" id="KW-0489">Methyltransferase</keyword>
<dbReference type="GO" id="GO:0032259">
    <property type="term" value="P:methylation"/>
    <property type="evidence" value="ECO:0007669"/>
    <property type="project" value="UniProtKB-KW"/>
</dbReference>
<reference evidence="2 3" key="1">
    <citation type="submission" date="2018-06" db="EMBL/GenBank/DDBJ databases">
        <title>Genomic Encyclopedia of Archaeal and Bacterial Type Strains, Phase II (KMG-II): from individual species to whole genera.</title>
        <authorList>
            <person name="Goeker M."/>
        </authorList>
    </citation>
    <scope>NUCLEOTIDE SEQUENCE [LARGE SCALE GENOMIC DNA]</scope>
    <source>
        <strain evidence="2 3">DSM 24525</strain>
    </source>
</reference>
<dbReference type="InterPro" id="IPR022642">
    <property type="entry name" value="CheR_C"/>
</dbReference>
<dbReference type="RefSeq" id="WP_111397593.1">
    <property type="nucleotide sequence ID" value="NZ_QKYU01000007.1"/>
</dbReference>
<accession>A0A2W7INP5</accession>
<keyword evidence="3" id="KW-1185">Reference proteome</keyword>
<dbReference type="SMART" id="SM00138">
    <property type="entry name" value="MeTrc"/>
    <property type="match status" value="1"/>
</dbReference>
<dbReference type="PROSITE" id="PS50123">
    <property type="entry name" value="CHER"/>
    <property type="match status" value="1"/>
</dbReference>
<organism evidence="2 3">
    <name type="scientific">Humitalea rosea</name>
    <dbReference type="NCBI Taxonomy" id="990373"/>
    <lineage>
        <taxon>Bacteria</taxon>
        <taxon>Pseudomonadati</taxon>
        <taxon>Pseudomonadota</taxon>
        <taxon>Alphaproteobacteria</taxon>
        <taxon>Acetobacterales</taxon>
        <taxon>Roseomonadaceae</taxon>
        <taxon>Humitalea</taxon>
    </lineage>
</organism>
<protein>
    <submittedName>
        <fullName evidence="2">Chemotaxis protein methyltransferase CheR</fullName>
    </submittedName>
</protein>
<comment type="caution">
    <text evidence="2">The sequence shown here is derived from an EMBL/GenBank/DDBJ whole genome shotgun (WGS) entry which is preliminary data.</text>
</comment>
<dbReference type="OrthoDB" id="9816309at2"/>
<evidence type="ECO:0000313" key="2">
    <source>
        <dbReference type="EMBL" id="PZW46988.1"/>
    </source>
</evidence>
<sequence length="273" mass="29607">MPADHLSEALARLTALVEQRCGLGREIQRARLLAFLGTAPAIEQAMLADRLTHADAETPGWTSLVESLLVHETYFYRHPDQLAVFAREILPEITRTHGAAPLQIWCAGCATGEEAYTLAFLLRDAGCAARVLATDLSPESIAVARAARYRRSLGLGSFREMPPAAWRHFEPVAGEGDAFSVAPGIRGTVEFAVHNLMRPHPPGFAADVISCRNTLLYFGESGCRQAEATLVAAARPGTILLLGPAERLRHTDVFVPMTRSNPQILHWPRAGGG</sequence>